<dbReference type="AlphaFoldDB" id="A0A1I7SM18"/>
<reference evidence="5" key="1">
    <citation type="submission" date="2016-11" db="UniProtKB">
        <authorList>
            <consortium name="WormBaseParasite"/>
        </authorList>
    </citation>
    <scope>IDENTIFICATION</scope>
</reference>
<dbReference type="Proteomes" id="UP000582659">
    <property type="component" value="Unassembled WGS sequence"/>
</dbReference>
<evidence type="ECO:0000313" key="4">
    <source>
        <dbReference type="Proteomes" id="UP000659654"/>
    </source>
</evidence>
<name>A0A1I7SM18_BURXY</name>
<sequence length="426" mass="47968">MSKRYSCSTTRSGRVFARRSVAVRKSEMMALEEKDEDEETNDDSEDEHEQDESCSRIADLEEDFEHGREVVDEENAPSAGEGPSNILKRQKSNKSEDTAPASFSPCCSREILVDVITPDRNEEESVVHILNKTIETITVIQPTPELIRESISHVKHTGNSLQTEKEGGVNYKSVALIDNVEKTIGVQPTIPEKSMDKTEIDKRAGRRAQNVIGSKPSEFPEYVNGETVEANDGIVSNELTEKGIVNDTPLTEDKENAEEIDSPVIPPLNVQRTKRRCSVFPTQLVKKYKLKDIKTNESPIPLDQETGEPQKDASDRIINGEGITVPSGSNENEGSGRVLVRYKGKRCKKNRIFVVTDLHPTLKVSPPTKSCFRRDTPESEGRSKTFRWADSREDQPLCEQKEFVEEGFSHNFRKTTKRQVLYSENI</sequence>
<keyword evidence="4" id="KW-1185">Reference proteome</keyword>
<dbReference type="EMBL" id="CAJFDI010000006">
    <property type="protein sequence ID" value="CAD5234275.1"/>
    <property type="molecule type" value="Genomic_DNA"/>
</dbReference>
<dbReference type="OrthoDB" id="10597102at2759"/>
<gene>
    <name evidence="2" type="ORF">BXYJ_LOCUS14366</name>
</gene>
<proteinExistence type="predicted"/>
<dbReference type="Proteomes" id="UP000095284">
    <property type="component" value="Unplaced"/>
</dbReference>
<reference evidence="2" key="2">
    <citation type="submission" date="2020-09" db="EMBL/GenBank/DDBJ databases">
        <authorList>
            <person name="Kikuchi T."/>
        </authorList>
    </citation>
    <scope>NUCLEOTIDE SEQUENCE</scope>
    <source>
        <strain evidence="2">Ka4C1</strain>
    </source>
</reference>
<feature type="compositionally biased region" description="Acidic residues" evidence="1">
    <location>
        <begin position="33"/>
        <end position="52"/>
    </location>
</feature>
<evidence type="ECO:0000313" key="3">
    <source>
        <dbReference type="Proteomes" id="UP000095284"/>
    </source>
</evidence>
<dbReference type="WBParaSite" id="BXY_1410100.1">
    <property type="protein sequence ID" value="BXY_1410100.1"/>
    <property type="gene ID" value="BXY_1410100"/>
</dbReference>
<feature type="region of interest" description="Disordered" evidence="1">
    <location>
        <begin position="25"/>
        <end position="103"/>
    </location>
</feature>
<evidence type="ECO:0000313" key="5">
    <source>
        <dbReference type="WBParaSite" id="BXY_1410100.1"/>
    </source>
</evidence>
<dbReference type="Proteomes" id="UP000659654">
    <property type="component" value="Unassembled WGS sequence"/>
</dbReference>
<dbReference type="EMBL" id="CAJFCV020000006">
    <property type="protein sequence ID" value="CAG9129964.1"/>
    <property type="molecule type" value="Genomic_DNA"/>
</dbReference>
<evidence type="ECO:0000313" key="2">
    <source>
        <dbReference type="EMBL" id="CAD5234275.1"/>
    </source>
</evidence>
<evidence type="ECO:0000256" key="1">
    <source>
        <dbReference type="SAM" id="MobiDB-lite"/>
    </source>
</evidence>
<protein>
    <submittedName>
        <fullName evidence="2">(pine wood nematode) hypothetical protein</fullName>
    </submittedName>
</protein>
<accession>A0A1I7SM18</accession>
<organism evidence="3 5">
    <name type="scientific">Bursaphelenchus xylophilus</name>
    <name type="common">Pinewood nematode worm</name>
    <name type="synonym">Aphelenchoides xylophilus</name>
    <dbReference type="NCBI Taxonomy" id="6326"/>
    <lineage>
        <taxon>Eukaryota</taxon>
        <taxon>Metazoa</taxon>
        <taxon>Ecdysozoa</taxon>
        <taxon>Nematoda</taxon>
        <taxon>Chromadorea</taxon>
        <taxon>Rhabditida</taxon>
        <taxon>Tylenchina</taxon>
        <taxon>Tylenchomorpha</taxon>
        <taxon>Aphelenchoidea</taxon>
        <taxon>Aphelenchoididae</taxon>
        <taxon>Bursaphelenchus</taxon>
    </lineage>
</organism>